<sequence length="79" mass="9207">MNHHKLVEHYLIPTVLFCLNIAFVHAIYRLATRPMLVDFEIIVCLFAVLLLCVALYTKTRWLLIGSSVFYLFLLLLVIN</sequence>
<dbReference type="EMBL" id="FNZR01000001">
    <property type="protein sequence ID" value="SEK30408.1"/>
    <property type="molecule type" value="Genomic_DNA"/>
</dbReference>
<name>A0A1H7FWV0_9SPHI</name>
<reference evidence="3" key="1">
    <citation type="submission" date="2016-10" db="EMBL/GenBank/DDBJ databases">
        <authorList>
            <person name="Varghese N."/>
            <person name="Submissions S."/>
        </authorList>
    </citation>
    <scope>NUCLEOTIDE SEQUENCE [LARGE SCALE GENOMIC DNA]</scope>
    <source>
        <strain evidence="3">Jip14</strain>
    </source>
</reference>
<keyword evidence="3" id="KW-1185">Reference proteome</keyword>
<feature type="transmembrane region" description="Helical" evidence="1">
    <location>
        <begin position="62"/>
        <end position="78"/>
    </location>
</feature>
<keyword evidence="1" id="KW-0472">Membrane</keyword>
<feature type="transmembrane region" description="Helical" evidence="1">
    <location>
        <begin position="35"/>
        <end position="56"/>
    </location>
</feature>
<dbReference type="STRING" id="332977.SAMN05421740_101488"/>
<dbReference type="Proteomes" id="UP000198916">
    <property type="component" value="Unassembled WGS sequence"/>
</dbReference>
<keyword evidence="1" id="KW-0812">Transmembrane</keyword>
<dbReference type="RefSeq" id="WP_090602468.1">
    <property type="nucleotide sequence ID" value="NZ_FNZR01000001.1"/>
</dbReference>
<organism evidence="2 3">
    <name type="scientific">Parapedobacter koreensis</name>
    <dbReference type="NCBI Taxonomy" id="332977"/>
    <lineage>
        <taxon>Bacteria</taxon>
        <taxon>Pseudomonadati</taxon>
        <taxon>Bacteroidota</taxon>
        <taxon>Sphingobacteriia</taxon>
        <taxon>Sphingobacteriales</taxon>
        <taxon>Sphingobacteriaceae</taxon>
        <taxon>Parapedobacter</taxon>
    </lineage>
</organism>
<evidence type="ECO:0000313" key="2">
    <source>
        <dbReference type="EMBL" id="SEK30408.1"/>
    </source>
</evidence>
<feature type="transmembrane region" description="Helical" evidence="1">
    <location>
        <begin position="6"/>
        <end position="28"/>
    </location>
</feature>
<gene>
    <name evidence="2" type="ORF">SAMN05421740_101488</name>
</gene>
<dbReference type="AlphaFoldDB" id="A0A1H7FWV0"/>
<evidence type="ECO:0000256" key="1">
    <source>
        <dbReference type="SAM" id="Phobius"/>
    </source>
</evidence>
<proteinExistence type="predicted"/>
<protein>
    <submittedName>
        <fullName evidence="2">Uncharacterized protein</fullName>
    </submittedName>
</protein>
<keyword evidence="1" id="KW-1133">Transmembrane helix</keyword>
<accession>A0A1H7FWV0</accession>
<evidence type="ECO:0000313" key="3">
    <source>
        <dbReference type="Proteomes" id="UP000198916"/>
    </source>
</evidence>